<comment type="subcellular location">
    <subcellularLocation>
        <location evidence="1">Cell membrane</location>
        <topology evidence="1">Multi-pass membrane protein</topology>
    </subcellularLocation>
</comment>
<comment type="caution">
    <text evidence="7">The sequence shown here is derived from an EMBL/GenBank/DDBJ whole genome shotgun (WGS) entry which is preliminary data.</text>
</comment>
<feature type="transmembrane region" description="Helical" evidence="6">
    <location>
        <begin position="12"/>
        <end position="30"/>
    </location>
</feature>
<feature type="transmembrane region" description="Helical" evidence="6">
    <location>
        <begin position="50"/>
        <end position="72"/>
    </location>
</feature>
<keyword evidence="5 6" id="KW-0472">Membrane</keyword>
<feature type="transmembrane region" description="Helical" evidence="6">
    <location>
        <begin position="228"/>
        <end position="249"/>
    </location>
</feature>
<sequence length="319" mass="33204">MNARTPRVRWRAVTGWALVGVILAGLYLTLRGQDWSEARPMVSARALPYLLASCAVNVVALLLAMLSWRSVLADLGHPLGRRTASRIYFVGMSAKYAPGAFWVALTHARLAKPAGVSGLVTFAVWLLNIPLFLLTGLVVGALAGPMVLGAWSWLLLGPVALLLAVLARPAVLGRAAAAGARLLRREIDVSRSGAHPRAALGWMIACRLVSGLYLWLLTLAMGAPPGRALLLSVGAFALATTVSSLVIVLPDGALIRELLLIGALAQVLPLTTAGAVTVASRAVCLVTDLGLIAVHALTLAADRPPAVRATPAASAGEQA</sequence>
<dbReference type="EMBL" id="JAVREL010000012">
    <property type="protein sequence ID" value="MDT0344926.1"/>
    <property type="molecule type" value="Genomic_DNA"/>
</dbReference>
<protein>
    <submittedName>
        <fullName evidence="7">Lysylphosphatidylglycerol synthase domain-containing protein</fullName>
    </submittedName>
</protein>
<evidence type="ECO:0000256" key="5">
    <source>
        <dbReference type="ARBA" id="ARBA00023136"/>
    </source>
</evidence>
<keyword evidence="8" id="KW-1185">Reference proteome</keyword>
<evidence type="ECO:0000256" key="2">
    <source>
        <dbReference type="ARBA" id="ARBA00022475"/>
    </source>
</evidence>
<keyword evidence="2" id="KW-1003">Cell membrane</keyword>
<dbReference type="Pfam" id="PF03706">
    <property type="entry name" value="LPG_synthase_TM"/>
    <property type="match status" value="1"/>
</dbReference>
<feature type="transmembrane region" description="Helical" evidence="6">
    <location>
        <begin position="150"/>
        <end position="177"/>
    </location>
</feature>
<keyword evidence="4 6" id="KW-1133">Transmembrane helix</keyword>
<dbReference type="RefSeq" id="WP_311706060.1">
    <property type="nucleotide sequence ID" value="NZ_JAVREL010000012.1"/>
</dbReference>
<evidence type="ECO:0000313" key="8">
    <source>
        <dbReference type="Proteomes" id="UP001183246"/>
    </source>
</evidence>
<reference evidence="8" key="1">
    <citation type="submission" date="2023-07" db="EMBL/GenBank/DDBJ databases">
        <title>30 novel species of actinomycetes from the DSMZ collection.</title>
        <authorList>
            <person name="Nouioui I."/>
        </authorList>
    </citation>
    <scope>NUCLEOTIDE SEQUENCE [LARGE SCALE GENOMIC DNA]</scope>
    <source>
        <strain evidence="8">DSM 44938</strain>
    </source>
</reference>
<accession>A0ABU2MTX7</accession>
<evidence type="ECO:0000313" key="7">
    <source>
        <dbReference type="EMBL" id="MDT0344926.1"/>
    </source>
</evidence>
<proteinExistence type="predicted"/>
<feature type="transmembrane region" description="Helical" evidence="6">
    <location>
        <begin position="119"/>
        <end position="144"/>
    </location>
</feature>
<feature type="transmembrane region" description="Helical" evidence="6">
    <location>
        <begin position="258"/>
        <end position="279"/>
    </location>
</feature>
<organism evidence="7 8">
    <name type="scientific">Streptomyces litchfieldiae</name>
    <dbReference type="NCBI Taxonomy" id="3075543"/>
    <lineage>
        <taxon>Bacteria</taxon>
        <taxon>Bacillati</taxon>
        <taxon>Actinomycetota</taxon>
        <taxon>Actinomycetes</taxon>
        <taxon>Kitasatosporales</taxon>
        <taxon>Streptomycetaceae</taxon>
        <taxon>Streptomyces</taxon>
    </lineage>
</organism>
<feature type="transmembrane region" description="Helical" evidence="6">
    <location>
        <begin position="198"/>
        <end position="216"/>
    </location>
</feature>
<evidence type="ECO:0000256" key="4">
    <source>
        <dbReference type="ARBA" id="ARBA00022989"/>
    </source>
</evidence>
<dbReference type="Proteomes" id="UP001183246">
    <property type="component" value="Unassembled WGS sequence"/>
</dbReference>
<name>A0ABU2MTX7_9ACTN</name>
<dbReference type="InterPro" id="IPR022791">
    <property type="entry name" value="L-PG_synthase/AglD"/>
</dbReference>
<evidence type="ECO:0000256" key="1">
    <source>
        <dbReference type="ARBA" id="ARBA00004651"/>
    </source>
</evidence>
<evidence type="ECO:0000256" key="3">
    <source>
        <dbReference type="ARBA" id="ARBA00022692"/>
    </source>
</evidence>
<gene>
    <name evidence="7" type="ORF">RM590_20250</name>
</gene>
<evidence type="ECO:0000256" key="6">
    <source>
        <dbReference type="SAM" id="Phobius"/>
    </source>
</evidence>
<keyword evidence="3 6" id="KW-0812">Transmembrane</keyword>